<dbReference type="Proteomes" id="UP000237822">
    <property type="component" value="Unassembled WGS sequence"/>
</dbReference>
<reference evidence="2 3" key="1">
    <citation type="submission" date="2018-03" db="EMBL/GenBank/DDBJ databases">
        <title>Genomic Encyclopedia of Archaeal and Bacterial Type Strains, Phase II (KMG-II): from individual species to whole genera.</title>
        <authorList>
            <person name="Goeker M."/>
        </authorList>
    </citation>
    <scope>NUCLEOTIDE SEQUENCE [LARGE SCALE GENOMIC DNA]</scope>
    <source>
        <strain evidence="2 3">ATCC BAA-1496</strain>
    </source>
</reference>
<evidence type="ECO:0000313" key="3">
    <source>
        <dbReference type="Proteomes" id="UP000237822"/>
    </source>
</evidence>
<evidence type="ECO:0000313" key="2">
    <source>
        <dbReference type="EMBL" id="PRY56315.1"/>
    </source>
</evidence>
<keyword evidence="3" id="KW-1185">Reference proteome</keyword>
<evidence type="ECO:0000256" key="1">
    <source>
        <dbReference type="SAM" id="MobiDB-lite"/>
    </source>
</evidence>
<dbReference type="EMBL" id="PVTI01000019">
    <property type="protein sequence ID" value="PRY56315.1"/>
    <property type="molecule type" value="Genomic_DNA"/>
</dbReference>
<comment type="caution">
    <text evidence="2">The sequence shown here is derived from an EMBL/GenBank/DDBJ whole genome shotgun (WGS) entry which is preliminary data.</text>
</comment>
<dbReference type="RefSeq" id="WP_245889320.1">
    <property type="nucleotide sequence ID" value="NZ_PVTI01000019.1"/>
</dbReference>
<feature type="region of interest" description="Disordered" evidence="1">
    <location>
        <begin position="79"/>
        <end position="98"/>
    </location>
</feature>
<name>A0A2T0UEE6_9MICO</name>
<protein>
    <submittedName>
        <fullName evidence="2">Uncharacterized protein</fullName>
    </submittedName>
</protein>
<dbReference type="AlphaFoldDB" id="A0A2T0UEE6"/>
<accession>A0A2T0UEE6</accession>
<organism evidence="2 3">
    <name type="scientific">Knoellia remsis</name>
    <dbReference type="NCBI Taxonomy" id="407159"/>
    <lineage>
        <taxon>Bacteria</taxon>
        <taxon>Bacillati</taxon>
        <taxon>Actinomycetota</taxon>
        <taxon>Actinomycetes</taxon>
        <taxon>Micrococcales</taxon>
        <taxon>Intrasporangiaceae</taxon>
        <taxon>Knoellia</taxon>
    </lineage>
</organism>
<proteinExistence type="predicted"/>
<gene>
    <name evidence="2" type="ORF">BCF74_11932</name>
</gene>
<sequence length="235" mass="25613">MAGVATAYRLRAGDTGPVQQSPVTCGSACLTVARMLVDPVFASWVRTGAPHPPGSPAGGTQSERFAAYERIVMRRTNSALTGSRHPQPPWPRALGTPPWGARRELELGASTQGTRYEVQAVRQLSREPLQAAFERLVDVVAEGEPGLLYVGNRRLPRHVVLVLPGDGDRVLDVYDPGTGRVDHLRRDTVIEHRLGLSGWQVPWFVVQPTGERRVRLRDRLPALGTARRAGAAVQA</sequence>